<keyword evidence="4" id="KW-1185">Reference proteome</keyword>
<dbReference type="RefSeq" id="WP_142707837.1">
    <property type="nucleotide sequence ID" value="NZ_VIRS01000023.1"/>
</dbReference>
<feature type="transmembrane region" description="Helical" evidence="2">
    <location>
        <begin position="192"/>
        <end position="211"/>
    </location>
</feature>
<dbReference type="InParanoid" id="A0A545ALT0"/>
<evidence type="ECO:0000256" key="2">
    <source>
        <dbReference type="SAM" id="Phobius"/>
    </source>
</evidence>
<dbReference type="OrthoDB" id="5188205at2"/>
<keyword evidence="2" id="KW-0472">Membrane</keyword>
<keyword evidence="2" id="KW-1133">Transmembrane helix</keyword>
<feature type="transmembrane region" description="Helical" evidence="2">
    <location>
        <begin position="141"/>
        <end position="160"/>
    </location>
</feature>
<dbReference type="EMBL" id="VIRS01000023">
    <property type="protein sequence ID" value="TQS41685.1"/>
    <property type="molecule type" value="Genomic_DNA"/>
</dbReference>
<keyword evidence="2" id="KW-0812">Transmembrane</keyword>
<dbReference type="AlphaFoldDB" id="A0A545ALT0"/>
<feature type="region of interest" description="Disordered" evidence="1">
    <location>
        <begin position="1"/>
        <end position="26"/>
    </location>
</feature>
<proteinExistence type="predicted"/>
<reference evidence="3 4" key="1">
    <citation type="submission" date="2019-07" db="EMBL/GenBank/DDBJ databases">
        <title>Cryptosporangium phraense sp. nov., isolated from plant litter.</title>
        <authorList>
            <person name="Suriyachadkun C."/>
        </authorList>
    </citation>
    <scope>NUCLEOTIDE SEQUENCE [LARGE SCALE GENOMIC DNA]</scope>
    <source>
        <strain evidence="3 4">A-T 5661</strain>
    </source>
</reference>
<evidence type="ECO:0000313" key="4">
    <source>
        <dbReference type="Proteomes" id="UP000317982"/>
    </source>
</evidence>
<sequence length="238" mass="25256">MRHESPGPDGVTTPRPAAGLSHSTELVPVRRRHAGEEPEDPPGLSPAALMTGIRASTAWRDVIAAVVLALVVAASGAINGVLWGTIGPHVPVLMTANGPILAEYYGESSFGAQATYGGLALAAGLLLGPIAYLARRWRGPIVLVGLAAGCLAAGFVSWKLGTWWGRDEYDSLLQHAAPGRQFPMPVELNAKGLLFLEPLMAVLGYVVVAAWSRYPDLKVDPGLNREHGRHWGDRPPDQ</sequence>
<name>A0A545ALT0_9ACTN</name>
<accession>A0A545ALT0</accession>
<feature type="transmembrane region" description="Helical" evidence="2">
    <location>
        <begin position="62"/>
        <end position="86"/>
    </location>
</feature>
<evidence type="ECO:0000313" key="3">
    <source>
        <dbReference type="EMBL" id="TQS41685.1"/>
    </source>
</evidence>
<protein>
    <submittedName>
        <fullName evidence="3">DUF2567 domain-containing protein</fullName>
    </submittedName>
</protein>
<evidence type="ECO:0000256" key="1">
    <source>
        <dbReference type="SAM" id="MobiDB-lite"/>
    </source>
</evidence>
<dbReference type="Proteomes" id="UP000317982">
    <property type="component" value="Unassembled WGS sequence"/>
</dbReference>
<feature type="transmembrane region" description="Helical" evidence="2">
    <location>
        <begin position="114"/>
        <end position="134"/>
    </location>
</feature>
<organism evidence="3 4">
    <name type="scientific">Cryptosporangium phraense</name>
    <dbReference type="NCBI Taxonomy" id="2593070"/>
    <lineage>
        <taxon>Bacteria</taxon>
        <taxon>Bacillati</taxon>
        <taxon>Actinomycetota</taxon>
        <taxon>Actinomycetes</taxon>
        <taxon>Cryptosporangiales</taxon>
        <taxon>Cryptosporangiaceae</taxon>
        <taxon>Cryptosporangium</taxon>
    </lineage>
</organism>
<gene>
    <name evidence="3" type="ORF">FL583_27980</name>
</gene>
<comment type="caution">
    <text evidence="3">The sequence shown here is derived from an EMBL/GenBank/DDBJ whole genome shotgun (WGS) entry which is preliminary data.</text>
</comment>